<organism evidence="2 3">
    <name type="scientific">Prolixibacter denitrificans</name>
    <dbReference type="NCBI Taxonomy" id="1541063"/>
    <lineage>
        <taxon>Bacteria</taxon>
        <taxon>Pseudomonadati</taxon>
        <taxon>Bacteroidota</taxon>
        <taxon>Bacteroidia</taxon>
        <taxon>Marinilabiliales</taxon>
        <taxon>Prolixibacteraceae</taxon>
        <taxon>Prolixibacter</taxon>
    </lineage>
</organism>
<evidence type="ECO:0000313" key="3">
    <source>
        <dbReference type="Proteomes" id="UP000240621"/>
    </source>
</evidence>
<dbReference type="OrthoDB" id="1113830at2"/>
<dbReference type="SUPFAM" id="SSF69593">
    <property type="entry name" value="Glycerol-3-phosphate (1)-acyltransferase"/>
    <property type="match status" value="1"/>
</dbReference>
<evidence type="ECO:0000259" key="1">
    <source>
        <dbReference type="Pfam" id="PF19576"/>
    </source>
</evidence>
<dbReference type="Pfam" id="PF19576">
    <property type="entry name" value="Acyltransf_2"/>
    <property type="match status" value="1"/>
</dbReference>
<protein>
    <recommendedName>
        <fullName evidence="1">Putative acyltransferase ACT14924-like acyltransferase domain-containing protein</fullName>
    </recommendedName>
</protein>
<gene>
    <name evidence="2" type="ORF">CLV93_1236</name>
</gene>
<dbReference type="RefSeq" id="WP_106543986.1">
    <property type="nucleotide sequence ID" value="NZ_BLAU01000001.1"/>
</dbReference>
<comment type="caution">
    <text evidence="2">The sequence shown here is derived from an EMBL/GenBank/DDBJ whole genome shotgun (WGS) entry which is preliminary data.</text>
</comment>
<feature type="domain" description="Putative acyltransferase ACT14924-like acyltransferase" evidence="1">
    <location>
        <begin position="13"/>
        <end position="273"/>
    </location>
</feature>
<dbReference type="EMBL" id="PYGC01000023">
    <property type="protein sequence ID" value="PSK80154.1"/>
    <property type="molecule type" value="Genomic_DNA"/>
</dbReference>
<sequence>MNATKEYINIHRLIKESDSKLLKRLPNFMIYLIKLIIRQNEINRILSAYADYEGVEFLSKIKDELNIKIEIEGMENLPEDGKCFFVANHPFGFVDGLVLTKTVGSKYGDFRAIGNEVFILIPHLKSNIAAVNVFGANSRSYLLELEKVFASDIPITHFPAGLVSRIKERNIEDSVWQKAFINKSIEYQRDIVPFFFYGRNSSLFYLIYIIRKALCIKANIELVLLPHEIFNKKNKTIKVKIGKPISYQVFDKNKTHYEWAQFVKEQVYNLKSSR</sequence>
<evidence type="ECO:0000313" key="2">
    <source>
        <dbReference type="EMBL" id="PSK80154.1"/>
    </source>
</evidence>
<name>A0A2P8C5B8_9BACT</name>
<proteinExistence type="predicted"/>
<dbReference type="AlphaFoldDB" id="A0A2P8C5B8"/>
<reference evidence="2 3" key="1">
    <citation type="submission" date="2018-03" db="EMBL/GenBank/DDBJ databases">
        <title>Genomic Encyclopedia of Archaeal and Bacterial Type Strains, Phase II (KMG-II): from individual species to whole genera.</title>
        <authorList>
            <person name="Goeker M."/>
        </authorList>
    </citation>
    <scope>NUCLEOTIDE SEQUENCE [LARGE SCALE GENOMIC DNA]</scope>
    <source>
        <strain evidence="2 3">DSM 27267</strain>
    </source>
</reference>
<accession>A0A2P8C5B8</accession>
<dbReference type="Proteomes" id="UP000240621">
    <property type="component" value="Unassembled WGS sequence"/>
</dbReference>
<dbReference type="InterPro" id="IPR045746">
    <property type="entry name" value="ACT14924-like_Acyltransf_dom"/>
</dbReference>